<evidence type="ECO:0000313" key="4">
    <source>
        <dbReference type="Proteomes" id="UP001224433"/>
    </source>
</evidence>
<dbReference type="EMBL" id="CP120983">
    <property type="protein sequence ID" value="WLQ67545.1"/>
    <property type="molecule type" value="Genomic_DNA"/>
</dbReference>
<gene>
    <name evidence="3" type="ORF">P8A20_30010</name>
</gene>
<name>A0ABY9JIJ0_9ACTN</name>
<evidence type="ECO:0000313" key="3">
    <source>
        <dbReference type="EMBL" id="WLQ67545.1"/>
    </source>
</evidence>
<keyword evidence="4" id="KW-1185">Reference proteome</keyword>
<dbReference type="Pfam" id="PF07179">
    <property type="entry name" value="SseB"/>
    <property type="match status" value="1"/>
</dbReference>
<feature type="region of interest" description="Disordered" evidence="1">
    <location>
        <begin position="60"/>
        <end position="84"/>
    </location>
</feature>
<organism evidence="3 4">
    <name type="scientific">Streptomyces glycanivorans</name>
    <dbReference type="NCBI Taxonomy" id="3033808"/>
    <lineage>
        <taxon>Bacteria</taxon>
        <taxon>Bacillati</taxon>
        <taxon>Actinomycetota</taxon>
        <taxon>Actinomycetes</taxon>
        <taxon>Kitasatosporales</taxon>
        <taxon>Streptomycetaceae</taxon>
        <taxon>Streptomyces</taxon>
    </lineage>
</organism>
<accession>A0ABY9JIJ0</accession>
<evidence type="ECO:0000259" key="2">
    <source>
        <dbReference type="Pfam" id="PF07179"/>
    </source>
</evidence>
<dbReference type="InterPro" id="IPR009839">
    <property type="entry name" value="SseB_N"/>
</dbReference>
<dbReference type="RefSeq" id="WP_306104556.1">
    <property type="nucleotide sequence ID" value="NZ_CP120983.1"/>
</dbReference>
<dbReference type="Proteomes" id="UP001224433">
    <property type="component" value="Chromosome"/>
</dbReference>
<feature type="domain" description="SseB protein N-terminal" evidence="2">
    <location>
        <begin position="22"/>
        <end position="149"/>
    </location>
</feature>
<reference evidence="3 4" key="1">
    <citation type="submission" date="2023-03" db="EMBL/GenBank/DDBJ databases">
        <title>Isolation and description of six Streptomyces strains from soil environments, able to metabolize different microbial glucans.</title>
        <authorList>
            <person name="Widen T."/>
            <person name="Larsbrink J."/>
        </authorList>
    </citation>
    <scope>NUCLEOTIDE SEQUENCE [LARGE SCALE GENOMIC DNA]</scope>
    <source>
        <strain evidence="3 4">Alt3</strain>
    </source>
</reference>
<protein>
    <submittedName>
        <fullName evidence="3">SseB family protein</fullName>
    </submittedName>
</protein>
<proteinExistence type="predicted"/>
<sequence length="249" mass="25312">MALKNIPDPGFSDDDGTASPELTAALAAWAEDRTAVGPVLAALRDARLLVPVVAVLGEVEEGDDTPGRGGGGLRREKTSDMAVPTLQAGDRRALPAFTSTASLARWDPQARPVAVPLHQALQAAAHEKADTVVLDLAGPVAFELTGPALLALAENRASADPLDDPAVVEAVREAVAAEPAVLRAHLGPGAADGTLALVLAPDAVVAEAARRVADALSASEVLRARLVRGIDLALLPAGAEAPGAALFTR</sequence>
<evidence type="ECO:0000256" key="1">
    <source>
        <dbReference type="SAM" id="MobiDB-lite"/>
    </source>
</evidence>